<dbReference type="EMBL" id="JACGXL010000004">
    <property type="protein sequence ID" value="MBA8888343.1"/>
    <property type="molecule type" value="Genomic_DNA"/>
</dbReference>
<proteinExistence type="predicted"/>
<name>A0A839F081_9GAMM</name>
<accession>A0A839F081</accession>
<dbReference type="Proteomes" id="UP000550401">
    <property type="component" value="Unassembled WGS sequence"/>
</dbReference>
<comment type="caution">
    <text evidence="1">The sequence shown here is derived from an EMBL/GenBank/DDBJ whole genome shotgun (WGS) entry which is preliminary data.</text>
</comment>
<gene>
    <name evidence="1" type="ORF">FHW12_002576</name>
</gene>
<sequence length="221" mass="24705">MLKALRTRFASQVAKRMKAAHPDYPKTKVSLAGTSWTGCDVYSKAVGDLHRAWIVLGGTANEQWITAVLYWTSEGVSWQELPGWDWHVNPSVPASGGLQLTDEPLVGDDLVDGSRFIEVSDPPIALQDEAIRAASTTDLYRRVREMTITDMRRANPAVTMDEIEKLLARADRIEFGLWGSIAKAIEIPDHELDRAIEPALNKVFHLLDTYGFPFLEKRLSS</sequence>
<keyword evidence="2" id="KW-1185">Reference proteome</keyword>
<protein>
    <submittedName>
        <fullName evidence="1">Uncharacterized protein</fullName>
    </submittedName>
</protein>
<dbReference type="RefSeq" id="WP_182531409.1">
    <property type="nucleotide sequence ID" value="NZ_JACGXL010000004.1"/>
</dbReference>
<evidence type="ECO:0000313" key="2">
    <source>
        <dbReference type="Proteomes" id="UP000550401"/>
    </source>
</evidence>
<evidence type="ECO:0000313" key="1">
    <source>
        <dbReference type="EMBL" id="MBA8888343.1"/>
    </source>
</evidence>
<reference evidence="1 2" key="1">
    <citation type="submission" date="2020-07" db="EMBL/GenBank/DDBJ databases">
        <title>Genomic Encyclopedia of Type Strains, Phase IV (KMG-V): Genome sequencing to study the core and pangenomes of soil and plant-associated prokaryotes.</title>
        <authorList>
            <person name="Whitman W."/>
        </authorList>
    </citation>
    <scope>NUCLEOTIDE SEQUENCE [LARGE SCALE GENOMIC DNA]</scope>
    <source>
        <strain evidence="1 2">RH2WT43</strain>
    </source>
</reference>
<organism evidence="1 2">
    <name type="scientific">Dokdonella fugitiva</name>
    <dbReference type="NCBI Taxonomy" id="328517"/>
    <lineage>
        <taxon>Bacteria</taxon>
        <taxon>Pseudomonadati</taxon>
        <taxon>Pseudomonadota</taxon>
        <taxon>Gammaproteobacteria</taxon>
        <taxon>Lysobacterales</taxon>
        <taxon>Rhodanobacteraceae</taxon>
        <taxon>Dokdonella</taxon>
    </lineage>
</organism>
<dbReference type="AlphaFoldDB" id="A0A839F081"/>